<gene>
    <name evidence="6" type="ORF">AFUS01_LOCUS15433</name>
</gene>
<feature type="non-terminal residue" evidence="6">
    <location>
        <position position="1"/>
    </location>
</feature>
<protein>
    <recommendedName>
        <fullName evidence="3">dUTP diphosphatase</fullName>
        <ecNumber evidence="3">3.6.1.23</ecNumber>
    </recommendedName>
</protein>
<feature type="non-terminal residue" evidence="6">
    <location>
        <position position="83"/>
    </location>
</feature>
<evidence type="ECO:0000313" key="6">
    <source>
        <dbReference type="EMBL" id="CAG7726524.1"/>
    </source>
</evidence>
<dbReference type="Pfam" id="PF00692">
    <property type="entry name" value="dUTPase"/>
    <property type="match status" value="1"/>
</dbReference>
<dbReference type="EC" id="3.6.1.23" evidence="3"/>
<evidence type="ECO:0000313" key="7">
    <source>
        <dbReference type="Proteomes" id="UP000708208"/>
    </source>
</evidence>
<dbReference type="GO" id="GO:0046081">
    <property type="term" value="P:dUTP catabolic process"/>
    <property type="evidence" value="ECO:0007669"/>
    <property type="project" value="InterPro"/>
</dbReference>
<dbReference type="GO" id="GO:0000287">
    <property type="term" value="F:magnesium ion binding"/>
    <property type="evidence" value="ECO:0007669"/>
    <property type="project" value="InterPro"/>
</dbReference>
<feature type="domain" description="dUTPase-like" evidence="5">
    <location>
        <begin position="12"/>
        <end position="70"/>
    </location>
</feature>
<evidence type="ECO:0000259" key="5">
    <source>
        <dbReference type="Pfam" id="PF00692"/>
    </source>
</evidence>
<keyword evidence="4" id="KW-0546">Nucleotide metabolism</keyword>
<reference evidence="6" key="1">
    <citation type="submission" date="2021-06" db="EMBL/GenBank/DDBJ databases">
        <authorList>
            <person name="Hodson N. C."/>
            <person name="Mongue J. A."/>
            <person name="Jaron S. K."/>
        </authorList>
    </citation>
    <scope>NUCLEOTIDE SEQUENCE</scope>
</reference>
<dbReference type="GO" id="GO:0004170">
    <property type="term" value="F:dUTP diphosphatase activity"/>
    <property type="evidence" value="ECO:0007669"/>
    <property type="project" value="UniProtKB-EC"/>
</dbReference>
<evidence type="ECO:0000256" key="2">
    <source>
        <dbReference type="ARBA" id="ARBA00006581"/>
    </source>
</evidence>
<dbReference type="Proteomes" id="UP000708208">
    <property type="component" value="Unassembled WGS sequence"/>
</dbReference>
<comment type="caution">
    <text evidence="6">The sequence shown here is derived from an EMBL/GenBank/DDBJ whole genome shotgun (WGS) entry which is preliminary data.</text>
</comment>
<comment type="pathway">
    <text evidence="1">Pyrimidine metabolism; dUMP biosynthesis; dUMP from dCTP (dUTP route): step 2/2.</text>
</comment>
<evidence type="ECO:0000256" key="1">
    <source>
        <dbReference type="ARBA" id="ARBA00005142"/>
    </source>
</evidence>
<dbReference type="PANTHER" id="PTHR11241">
    <property type="entry name" value="DEOXYURIDINE 5'-TRIPHOSPHATE NUCLEOTIDOHYDROLASE"/>
    <property type="match status" value="1"/>
</dbReference>
<dbReference type="EMBL" id="CAJVCH010136643">
    <property type="protein sequence ID" value="CAG7726524.1"/>
    <property type="molecule type" value="Genomic_DNA"/>
</dbReference>
<sequence length="83" mass="9050">NVLKVVKSDEFATIPEKGSQYAAGLDLKSAQSITVRAHDRCLLSSGLKIQLPKSTFGRIYPRSGLAAKTGWTLEVKSLMKITE</sequence>
<keyword evidence="7" id="KW-1185">Reference proteome</keyword>
<comment type="similarity">
    <text evidence="2">Belongs to the dUTPase family.</text>
</comment>
<dbReference type="AlphaFoldDB" id="A0A8J2JWB0"/>
<dbReference type="OrthoDB" id="419889at2759"/>
<evidence type="ECO:0000256" key="4">
    <source>
        <dbReference type="ARBA" id="ARBA00023080"/>
    </source>
</evidence>
<proteinExistence type="inferred from homology"/>
<dbReference type="InterPro" id="IPR008181">
    <property type="entry name" value="dUTPase"/>
</dbReference>
<dbReference type="InterPro" id="IPR029054">
    <property type="entry name" value="dUTPase-like"/>
</dbReference>
<dbReference type="GO" id="GO:0006226">
    <property type="term" value="P:dUMP biosynthetic process"/>
    <property type="evidence" value="ECO:0007669"/>
    <property type="project" value="InterPro"/>
</dbReference>
<dbReference type="PANTHER" id="PTHR11241:SF0">
    <property type="entry name" value="DEOXYURIDINE 5'-TRIPHOSPHATE NUCLEOTIDOHYDROLASE"/>
    <property type="match status" value="1"/>
</dbReference>
<accession>A0A8J2JWB0</accession>
<name>A0A8J2JWB0_9HEXA</name>
<evidence type="ECO:0000256" key="3">
    <source>
        <dbReference type="ARBA" id="ARBA00012379"/>
    </source>
</evidence>
<organism evidence="6 7">
    <name type="scientific">Allacma fusca</name>
    <dbReference type="NCBI Taxonomy" id="39272"/>
    <lineage>
        <taxon>Eukaryota</taxon>
        <taxon>Metazoa</taxon>
        <taxon>Ecdysozoa</taxon>
        <taxon>Arthropoda</taxon>
        <taxon>Hexapoda</taxon>
        <taxon>Collembola</taxon>
        <taxon>Symphypleona</taxon>
        <taxon>Sminthuridae</taxon>
        <taxon>Allacma</taxon>
    </lineage>
</organism>